<feature type="compositionally biased region" description="Low complexity" evidence="1">
    <location>
        <begin position="180"/>
        <end position="189"/>
    </location>
</feature>
<dbReference type="Gene3D" id="1.10.472.10">
    <property type="entry name" value="Cyclin-like"/>
    <property type="match status" value="1"/>
</dbReference>
<comment type="caution">
    <text evidence="2">The sequence shown here is derived from an EMBL/GenBank/DDBJ whole genome shotgun (WGS) entry which is preliminary data.</text>
</comment>
<feature type="compositionally biased region" description="Acidic residues" evidence="1">
    <location>
        <begin position="322"/>
        <end position="333"/>
    </location>
</feature>
<keyword evidence="3" id="KW-1185">Reference proteome</keyword>
<protein>
    <submittedName>
        <fullName evidence="2">Uncharacterized protein</fullName>
    </submittedName>
</protein>
<name>A0ABP9YJW9_9FUNG</name>
<evidence type="ECO:0000313" key="2">
    <source>
        <dbReference type="EMBL" id="GAA5807156.1"/>
    </source>
</evidence>
<accession>A0ABP9YJW9</accession>
<feature type="region of interest" description="Disordered" evidence="1">
    <location>
        <begin position="180"/>
        <end position="261"/>
    </location>
</feature>
<sequence length="333" mass="37686">MKAKINLYNRPNGRIDTYQPYTSKQPQLVKDTVVVDRDTRLNAAYSTNYSQACLLLQAIQMNGRLQLATFVARAWEKNPNQDQVIALAKLMTNLLDTTLLCPEKPFDEALKQFCRNNIPTHSVSPSITLLIAIGYIERLKQKYTNIKGTTGCGHRLIMVAYMMAAKFMHVNLKSIINTSSTPSSPAATTLPDSNLARTSAERSTIHNSTKKYTLPPIISKSEQLPSPPTSPKAYSDSDPLNYHYFQSPQKDSTNNTNTLPPLQNDRHFQILRMELEFLHFLNYDLSLTDTLKWIHWAQSFQDDTCVSSDTSDTDEFHYTSADEGDDELDAEDH</sequence>
<dbReference type="Proteomes" id="UP001473302">
    <property type="component" value="Unassembled WGS sequence"/>
</dbReference>
<proteinExistence type="predicted"/>
<feature type="region of interest" description="Disordered" evidence="1">
    <location>
        <begin position="304"/>
        <end position="333"/>
    </location>
</feature>
<gene>
    <name evidence="2" type="ORF">MFLAVUS_000508</name>
</gene>
<dbReference type="EMBL" id="BAABUK010000002">
    <property type="protein sequence ID" value="GAA5807156.1"/>
    <property type="molecule type" value="Genomic_DNA"/>
</dbReference>
<evidence type="ECO:0000256" key="1">
    <source>
        <dbReference type="SAM" id="MobiDB-lite"/>
    </source>
</evidence>
<organism evidence="2 3">
    <name type="scientific">Mucor flavus</name>
    <dbReference type="NCBI Taxonomy" id="439312"/>
    <lineage>
        <taxon>Eukaryota</taxon>
        <taxon>Fungi</taxon>
        <taxon>Fungi incertae sedis</taxon>
        <taxon>Mucoromycota</taxon>
        <taxon>Mucoromycotina</taxon>
        <taxon>Mucoromycetes</taxon>
        <taxon>Mucorales</taxon>
        <taxon>Mucorineae</taxon>
        <taxon>Mucoraceae</taxon>
        <taxon>Mucor</taxon>
    </lineage>
</organism>
<evidence type="ECO:0000313" key="3">
    <source>
        <dbReference type="Proteomes" id="UP001473302"/>
    </source>
</evidence>
<reference evidence="2 3" key="1">
    <citation type="submission" date="2024-04" db="EMBL/GenBank/DDBJ databases">
        <title>genome sequences of Mucor flavus KT1a and Helicostylum pulchrum KT1b strains isolated from the surface of a dry-aged beef.</title>
        <authorList>
            <person name="Toyotome T."/>
            <person name="Hosono M."/>
            <person name="Torimaru M."/>
            <person name="Fukuda K."/>
            <person name="Mikami N."/>
        </authorList>
    </citation>
    <scope>NUCLEOTIDE SEQUENCE [LARGE SCALE GENOMIC DNA]</scope>
    <source>
        <strain evidence="2 3">KT1a</strain>
    </source>
</reference>